<dbReference type="EMBL" id="QJKB01000001">
    <property type="protein sequence ID" value="PXX47336.1"/>
    <property type="molecule type" value="Genomic_DNA"/>
</dbReference>
<feature type="transmembrane region" description="Helical" evidence="8">
    <location>
        <begin position="426"/>
        <end position="448"/>
    </location>
</feature>
<evidence type="ECO:0000256" key="5">
    <source>
        <dbReference type="ARBA" id="ARBA00022692"/>
    </source>
</evidence>
<feature type="domain" description="Glycosyltransferase RgtA/B/C/D-like" evidence="9">
    <location>
        <begin position="74"/>
        <end position="236"/>
    </location>
</feature>
<feature type="transmembrane region" description="Helical" evidence="8">
    <location>
        <begin position="146"/>
        <end position="165"/>
    </location>
</feature>
<keyword evidence="11" id="KW-1185">Reference proteome</keyword>
<name>A0A318JFE7_9BURK</name>
<dbReference type="OrthoDB" id="9775035at2"/>
<dbReference type="GO" id="GO:0009103">
    <property type="term" value="P:lipopolysaccharide biosynthetic process"/>
    <property type="evidence" value="ECO:0007669"/>
    <property type="project" value="UniProtKB-ARBA"/>
</dbReference>
<dbReference type="PANTHER" id="PTHR33908:SF3">
    <property type="entry name" value="UNDECAPRENYL PHOSPHATE-ALPHA-4-AMINO-4-DEOXY-L-ARABINOSE ARABINOSYL TRANSFERASE"/>
    <property type="match status" value="1"/>
</dbReference>
<evidence type="ECO:0000256" key="4">
    <source>
        <dbReference type="ARBA" id="ARBA00022679"/>
    </source>
</evidence>
<evidence type="ECO:0000256" key="1">
    <source>
        <dbReference type="ARBA" id="ARBA00004651"/>
    </source>
</evidence>
<dbReference type="GO" id="GO:0005886">
    <property type="term" value="C:plasma membrane"/>
    <property type="evidence" value="ECO:0007669"/>
    <property type="project" value="UniProtKB-SubCell"/>
</dbReference>
<feature type="transmembrane region" description="Helical" evidence="8">
    <location>
        <begin position="226"/>
        <end position="253"/>
    </location>
</feature>
<evidence type="ECO:0000256" key="8">
    <source>
        <dbReference type="SAM" id="Phobius"/>
    </source>
</evidence>
<dbReference type="GO" id="GO:0010041">
    <property type="term" value="P:response to iron(III) ion"/>
    <property type="evidence" value="ECO:0007669"/>
    <property type="project" value="TreeGrafter"/>
</dbReference>
<feature type="transmembrane region" description="Helical" evidence="8">
    <location>
        <begin position="98"/>
        <end position="115"/>
    </location>
</feature>
<evidence type="ECO:0000256" key="2">
    <source>
        <dbReference type="ARBA" id="ARBA00022475"/>
    </source>
</evidence>
<feature type="transmembrane region" description="Helical" evidence="8">
    <location>
        <begin position="18"/>
        <end position="38"/>
    </location>
</feature>
<proteinExistence type="predicted"/>
<keyword evidence="2" id="KW-1003">Cell membrane</keyword>
<keyword evidence="5 8" id="KW-0812">Transmembrane</keyword>
<organism evidence="10 11">
    <name type="scientific">Undibacterium pigrum</name>
    <dbReference type="NCBI Taxonomy" id="401470"/>
    <lineage>
        <taxon>Bacteria</taxon>
        <taxon>Pseudomonadati</taxon>
        <taxon>Pseudomonadota</taxon>
        <taxon>Betaproteobacteria</taxon>
        <taxon>Burkholderiales</taxon>
        <taxon>Oxalobacteraceae</taxon>
        <taxon>Undibacterium</taxon>
    </lineage>
</organism>
<evidence type="ECO:0000259" key="9">
    <source>
        <dbReference type="Pfam" id="PF13231"/>
    </source>
</evidence>
<keyword evidence="6 8" id="KW-1133">Transmembrane helix</keyword>
<accession>A0A318JFE7</accession>
<dbReference type="Proteomes" id="UP000247792">
    <property type="component" value="Unassembled WGS sequence"/>
</dbReference>
<dbReference type="Pfam" id="PF13231">
    <property type="entry name" value="PMT_2"/>
    <property type="match status" value="1"/>
</dbReference>
<evidence type="ECO:0000313" key="10">
    <source>
        <dbReference type="EMBL" id="PXX47336.1"/>
    </source>
</evidence>
<comment type="caution">
    <text evidence="10">The sequence shown here is derived from an EMBL/GenBank/DDBJ whole genome shotgun (WGS) entry which is preliminary data.</text>
</comment>
<evidence type="ECO:0000313" key="11">
    <source>
        <dbReference type="Proteomes" id="UP000247792"/>
    </source>
</evidence>
<dbReference type="InterPro" id="IPR038731">
    <property type="entry name" value="RgtA/B/C-like"/>
</dbReference>
<gene>
    <name evidence="10" type="ORF">DFR42_101914</name>
</gene>
<feature type="transmembrane region" description="Helical" evidence="8">
    <location>
        <begin position="177"/>
        <end position="205"/>
    </location>
</feature>
<reference evidence="10 11" key="1">
    <citation type="submission" date="2018-05" db="EMBL/GenBank/DDBJ databases">
        <title>Genomic Encyclopedia of Type Strains, Phase IV (KMG-IV): sequencing the most valuable type-strain genomes for metagenomic binning, comparative biology and taxonomic classification.</title>
        <authorList>
            <person name="Goeker M."/>
        </authorList>
    </citation>
    <scope>NUCLEOTIDE SEQUENCE [LARGE SCALE GENOMIC DNA]</scope>
    <source>
        <strain evidence="10 11">DSM 19792</strain>
    </source>
</reference>
<comment type="subcellular location">
    <subcellularLocation>
        <location evidence="1">Cell membrane</location>
        <topology evidence="1">Multi-pass membrane protein</topology>
    </subcellularLocation>
</comment>
<sequence length="561" mass="63483">MSAVQAEIEAHQKSIPLWLVWVVTFFFLAYGLGCYPILDNNEGLYAEIPREMLASGDWRHWIIPHLNGLAYMEKPPLLYWLTAISFAIFGEHEWSARLVPALSALSCVAMILWFGRQIGRLAASRLAALMFISGLGVMAMSRTLMFDMLLTVFFTGAVMAGYLFSLSGDQKKLHWSLGLLAFALLAKGFVAIILFVAVTVTYTMLFSSSVSDFLKRIIAWFNPKAVGIFLLIALPWHIAATLAEPIFAWFYFVNEHVLRFLGKREPHDYYAGAWWYYLPRMVIYLFPWSFFLPVLLFVKAKVPSSKMLHFFLACAWIMPVLFFSVSSAKANYYLVVVMPLAALQLAIALEDRQFGRTWGRVLVGLVLAFLFGALAWQAGRQGASQFSSLLVYGMQSMQFLQIFMGSACVLSLLVALIVWRLPRFGIFPFAAIPALILVGLIGVLQAAAQWTSTRPLVAELSLAEVKREVFLFKVFEHQSSLPFYLKKPVRVVESRSSDLFWGNKLHKNNIVVSDMNFDKITDQQLVSLIVLDEDMPSFIDKKYASKFKNSKKIGRSTLFMN</sequence>
<feature type="transmembrane region" description="Helical" evidence="8">
    <location>
        <begin position="121"/>
        <end position="139"/>
    </location>
</feature>
<dbReference type="PANTHER" id="PTHR33908">
    <property type="entry name" value="MANNOSYLTRANSFERASE YKCB-RELATED"/>
    <property type="match status" value="1"/>
</dbReference>
<evidence type="ECO:0000256" key="6">
    <source>
        <dbReference type="ARBA" id="ARBA00022989"/>
    </source>
</evidence>
<feature type="transmembrane region" description="Helical" evidence="8">
    <location>
        <begin position="399"/>
        <end position="419"/>
    </location>
</feature>
<dbReference type="RefSeq" id="WP_110253724.1">
    <property type="nucleotide sequence ID" value="NZ_QJKB01000001.1"/>
</dbReference>
<dbReference type="InterPro" id="IPR050297">
    <property type="entry name" value="LipidA_mod_glycosyltrf_83"/>
</dbReference>
<dbReference type="GO" id="GO:0016763">
    <property type="term" value="F:pentosyltransferase activity"/>
    <property type="evidence" value="ECO:0007669"/>
    <property type="project" value="TreeGrafter"/>
</dbReference>
<protein>
    <submittedName>
        <fullName evidence="10">4-amino-4-deoxy-L-arabinose transferase-like glycosyltransferase</fullName>
    </submittedName>
</protein>
<evidence type="ECO:0000256" key="3">
    <source>
        <dbReference type="ARBA" id="ARBA00022676"/>
    </source>
</evidence>
<dbReference type="AlphaFoldDB" id="A0A318JFE7"/>
<keyword evidence="4 10" id="KW-0808">Transferase</keyword>
<feature type="transmembrane region" description="Helical" evidence="8">
    <location>
        <begin position="273"/>
        <end position="296"/>
    </location>
</feature>
<keyword evidence="7 8" id="KW-0472">Membrane</keyword>
<feature type="transmembrane region" description="Helical" evidence="8">
    <location>
        <begin position="361"/>
        <end position="379"/>
    </location>
</feature>
<evidence type="ECO:0000256" key="7">
    <source>
        <dbReference type="ARBA" id="ARBA00023136"/>
    </source>
</evidence>
<feature type="transmembrane region" description="Helical" evidence="8">
    <location>
        <begin position="308"/>
        <end position="326"/>
    </location>
</feature>
<keyword evidence="3" id="KW-0328">Glycosyltransferase</keyword>